<protein>
    <submittedName>
        <fullName evidence="1">Uncharacterized protein</fullName>
    </submittedName>
</protein>
<accession>A0ABS5NDP7</accession>
<dbReference type="Proteomes" id="UP000676853">
    <property type="component" value="Unassembled WGS sequence"/>
</dbReference>
<gene>
    <name evidence="1" type="ORF">KFZ73_14325</name>
</gene>
<reference evidence="1 2" key="1">
    <citation type="submission" date="2021-04" db="EMBL/GenBank/DDBJ databases">
        <title>Whole genome sequence analysis of a thiophenic sulfur metabolizing bacteria.</title>
        <authorList>
            <person name="Akhtar N."/>
            <person name="Akram J."/>
            <person name="Aslam A."/>
        </authorList>
    </citation>
    <scope>NUCLEOTIDE SEQUENCE [LARGE SCALE GENOMIC DNA]</scope>
    <source>
        <strain evidence="1 2">3OW</strain>
    </source>
</reference>
<organism evidence="1 2">
    <name type="scientific">Tsukamurella paurometabola</name>
    <name type="common">Corynebacterium paurometabolum</name>
    <dbReference type="NCBI Taxonomy" id="2061"/>
    <lineage>
        <taxon>Bacteria</taxon>
        <taxon>Bacillati</taxon>
        <taxon>Actinomycetota</taxon>
        <taxon>Actinomycetes</taxon>
        <taxon>Mycobacteriales</taxon>
        <taxon>Tsukamurellaceae</taxon>
        <taxon>Tsukamurella</taxon>
    </lineage>
</organism>
<dbReference type="EMBL" id="JAGXOE010000034">
    <property type="protein sequence ID" value="MBS4102410.1"/>
    <property type="molecule type" value="Genomic_DNA"/>
</dbReference>
<sequence length="54" mass="6074">MNRAEAIRHLELTDGIACREFLHEMGQNCNCMGLFREALNALGVSDDEYEDAIS</sequence>
<dbReference type="RefSeq" id="WP_212554128.1">
    <property type="nucleotide sequence ID" value="NZ_JAGXOE010000034.1"/>
</dbReference>
<proteinExistence type="predicted"/>
<evidence type="ECO:0000313" key="1">
    <source>
        <dbReference type="EMBL" id="MBS4102410.1"/>
    </source>
</evidence>
<name>A0ABS5NDP7_TSUPA</name>
<evidence type="ECO:0000313" key="2">
    <source>
        <dbReference type="Proteomes" id="UP000676853"/>
    </source>
</evidence>
<keyword evidence="2" id="KW-1185">Reference proteome</keyword>
<comment type="caution">
    <text evidence="1">The sequence shown here is derived from an EMBL/GenBank/DDBJ whole genome shotgun (WGS) entry which is preliminary data.</text>
</comment>